<dbReference type="EMBL" id="QSFD01000006">
    <property type="protein sequence ID" value="RHA18332.1"/>
    <property type="molecule type" value="Genomic_DNA"/>
</dbReference>
<dbReference type="AlphaFoldDB" id="A0A413R839"/>
<feature type="domain" description="ACT" evidence="1">
    <location>
        <begin position="5"/>
        <end position="79"/>
    </location>
</feature>
<protein>
    <submittedName>
        <fullName evidence="2">Acetolactate synthase</fullName>
    </submittedName>
</protein>
<dbReference type="PANTHER" id="PTHR40099:SF1">
    <property type="entry name" value="ACETOLACTATE SYNTHASE, SMALL SUBUNIT"/>
    <property type="match status" value="1"/>
</dbReference>
<evidence type="ECO:0000259" key="1">
    <source>
        <dbReference type="PROSITE" id="PS51671"/>
    </source>
</evidence>
<dbReference type="InterPro" id="IPR045865">
    <property type="entry name" value="ACT-like_dom_sf"/>
</dbReference>
<dbReference type="Proteomes" id="UP000284779">
    <property type="component" value="Unassembled WGS sequence"/>
</dbReference>
<dbReference type="CDD" id="cd04882">
    <property type="entry name" value="ACT_Bt0572_2"/>
    <property type="match status" value="1"/>
</dbReference>
<comment type="caution">
    <text evidence="2">The sequence shown here is derived from an EMBL/GenBank/DDBJ whole genome shotgun (WGS) entry which is preliminary data.</text>
</comment>
<keyword evidence="4" id="KW-1185">Reference proteome</keyword>
<dbReference type="Proteomes" id="UP000285740">
    <property type="component" value="Unassembled WGS sequence"/>
</dbReference>
<reference evidence="4 5" key="1">
    <citation type="submission" date="2018-08" db="EMBL/GenBank/DDBJ databases">
        <title>A genome reference for cultivated species of the human gut microbiota.</title>
        <authorList>
            <person name="Zou Y."/>
            <person name="Xue W."/>
            <person name="Luo G."/>
        </authorList>
    </citation>
    <scope>NUCLEOTIDE SEQUENCE [LARGE SCALE GENOMIC DNA]</scope>
    <source>
        <strain evidence="3 5">AM42-30</strain>
        <strain evidence="2 4">AM44-11BH</strain>
    </source>
</reference>
<dbReference type="Pfam" id="PF19571">
    <property type="entry name" value="ACT_8"/>
    <property type="match status" value="1"/>
</dbReference>
<gene>
    <name evidence="3" type="ORF">DW918_11970</name>
    <name evidence="2" type="ORF">DW944_07345</name>
</gene>
<dbReference type="RefSeq" id="WP_117970645.1">
    <property type="nucleotide sequence ID" value="NZ_JANGEU010000005.1"/>
</dbReference>
<evidence type="ECO:0000313" key="4">
    <source>
        <dbReference type="Proteomes" id="UP000284779"/>
    </source>
</evidence>
<dbReference type="InterPro" id="IPR045739">
    <property type="entry name" value="ACT_dom_pair"/>
</dbReference>
<dbReference type="PANTHER" id="PTHR40099">
    <property type="entry name" value="ACETOLACTATE SYNTHASE, SMALL SUBUNIT"/>
    <property type="match status" value="1"/>
</dbReference>
<accession>A0A413R839</accession>
<dbReference type="Gene3D" id="3.30.2130.10">
    <property type="entry name" value="VC0802-like"/>
    <property type="match status" value="1"/>
</dbReference>
<organism evidence="2 4">
    <name type="scientific">Eubacterium ventriosum</name>
    <dbReference type="NCBI Taxonomy" id="39496"/>
    <lineage>
        <taxon>Bacteria</taxon>
        <taxon>Bacillati</taxon>
        <taxon>Bacillota</taxon>
        <taxon>Clostridia</taxon>
        <taxon>Eubacteriales</taxon>
        <taxon>Eubacteriaceae</taxon>
        <taxon>Eubacterium</taxon>
    </lineage>
</organism>
<proteinExistence type="predicted"/>
<evidence type="ECO:0000313" key="3">
    <source>
        <dbReference type="EMBL" id="RHA74673.1"/>
    </source>
</evidence>
<dbReference type="InterPro" id="IPR002912">
    <property type="entry name" value="ACT_dom"/>
</dbReference>
<dbReference type="SUPFAM" id="SSF55021">
    <property type="entry name" value="ACT-like"/>
    <property type="match status" value="2"/>
</dbReference>
<dbReference type="EMBL" id="QSFV01000072">
    <property type="protein sequence ID" value="RHA74673.1"/>
    <property type="molecule type" value="Genomic_DNA"/>
</dbReference>
<evidence type="ECO:0000313" key="2">
    <source>
        <dbReference type="EMBL" id="RHA18332.1"/>
    </source>
</evidence>
<sequence length="145" mass="16320">MYIHQISVFIENKPGNIANFTNFLAEHKIDMRAFQIADSSDFGIIRIIVDDPFNTLTLLRDNDWICNLTHVIGVKLPDEPGSMAKAMNVIASNGYSVDYVYAFLARGTDDALMVFRVKDEDTDKVAALLVRNGMKTVDQEDLTKM</sequence>
<dbReference type="PROSITE" id="PS51671">
    <property type="entry name" value="ACT"/>
    <property type="match status" value="1"/>
</dbReference>
<evidence type="ECO:0000313" key="5">
    <source>
        <dbReference type="Proteomes" id="UP000285740"/>
    </source>
</evidence>
<name>A0A413R839_9FIRM</name>